<dbReference type="EMBL" id="CAMPGE010002969">
    <property type="protein sequence ID" value="CAI2361787.1"/>
    <property type="molecule type" value="Genomic_DNA"/>
</dbReference>
<name>A0AAD1X7M6_EUPCR</name>
<protein>
    <submittedName>
        <fullName evidence="1">Uncharacterized protein</fullName>
    </submittedName>
</protein>
<organism evidence="1 2">
    <name type="scientific">Euplotes crassus</name>
    <dbReference type="NCBI Taxonomy" id="5936"/>
    <lineage>
        <taxon>Eukaryota</taxon>
        <taxon>Sar</taxon>
        <taxon>Alveolata</taxon>
        <taxon>Ciliophora</taxon>
        <taxon>Intramacronucleata</taxon>
        <taxon>Spirotrichea</taxon>
        <taxon>Hypotrichia</taxon>
        <taxon>Euplotida</taxon>
        <taxon>Euplotidae</taxon>
        <taxon>Moneuplotes</taxon>
    </lineage>
</organism>
<dbReference type="Proteomes" id="UP001295684">
    <property type="component" value="Unassembled WGS sequence"/>
</dbReference>
<evidence type="ECO:0000313" key="1">
    <source>
        <dbReference type="EMBL" id="CAI2361787.1"/>
    </source>
</evidence>
<keyword evidence="2" id="KW-1185">Reference proteome</keyword>
<dbReference type="AlphaFoldDB" id="A0AAD1X7M6"/>
<comment type="caution">
    <text evidence="1">The sequence shown here is derived from an EMBL/GenBank/DDBJ whole genome shotgun (WGS) entry which is preliminary data.</text>
</comment>
<reference evidence="1" key="1">
    <citation type="submission" date="2023-07" db="EMBL/GenBank/DDBJ databases">
        <authorList>
            <consortium name="AG Swart"/>
            <person name="Singh M."/>
            <person name="Singh A."/>
            <person name="Seah K."/>
            <person name="Emmerich C."/>
        </authorList>
    </citation>
    <scope>NUCLEOTIDE SEQUENCE</scope>
    <source>
        <strain evidence="1">DP1</strain>
    </source>
</reference>
<proteinExistence type="predicted"/>
<sequence>MIPTKAIITISNTFFKHFKHFIHTNPTRSFISIPYEKFIQKLYPSLFPIPYPIQSLHLSKPPSPIP</sequence>
<gene>
    <name evidence="1" type="ORF">ECRASSUSDP1_LOCUS3100</name>
</gene>
<evidence type="ECO:0000313" key="2">
    <source>
        <dbReference type="Proteomes" id="UP001295684"/>
    </source>
</evidence>
<accession>A0AAD1X7M6</accession>